<reference evidence="11" key="1">
    <citation type="submission" date="2020-01" db="EMBL/GenBank/DDBJ databases">
        <authorList>
            <consortium name="DOE Joint Genome Institute"/>
            <person name="Haridas S."/>
            <person name="Albert R."/>
            <person name="Binder M."/>
            <person name="Bloem J."/>
            <person name="Labutti K."/>
            <person name="Salamov A."/>
            <person name="Andreopoulos B."/>
            <person name="Baker S.E."/>
            <person name="Barry K."/>
            <person name="Bills G."/>
            <person name="Bluhm B.H."/>
            <person name="Cannon C."/>
            <person name="Castanera R."/>
            <person name="Culley D.E."/>
            <person name="Daum C."/>
            <person name="Ezra D."/>
            <person name="Gonzalez J.B."/>
            <person name="Henrissat B."/>
            <person name="Kuo A."/>
            <person name="Liang C."/>
            <person name="Lipzen A."/>
            <person name="Lutzoni F."/>
            <person name="Magnuson J."/>
            <person name="Mondo S."/>
            <person name="Nolan M."/>
            <person name="Ohm R."/>
            <person name="Pangilinan J."/>
            <person name="Park H.-J."/>
            <person name="Ramirez L."/>
            <person name="Alfaro M."/>
            <person name="Sun H."/>
            <person name="Tritt A."/>
            <person name="Yoshinaga Y."/>
            <person name="Zwiers L.-H."/>
            <person name="Turgeon B.G."/>
            <person name="Goodwin S.B."/>
            <person name="Spatafora J.W."/>
            <person name="Crous P.W."/>
            <person name="Grigoriev I.V."/>
        </authorList>
    </citation>
    <scope>NUCLEOTIDE SEQUENCE</scope>
    <source>
        <strain evidence="11">CBS 342.82</strain>
    </source>
</reference>
<evidence type="ECO:0000256" key="2">
    <source>
        <dbReference type="ARBA" id="ARBA00012816"/>
    </source>
</evidence>
<dbReference type="EC" id="6.1.1.22" evidence="2"/>
<keyword evidence="5" id="KW-0067">ATP-binding</keyword>
<accession>A0A6J3MBK1</accession>
<keyword evidence="6" id="KW-0648">Protein biosynthesis</keyword>
<dbReference type="GO" id="GO:0005739">
    <property type="term" value="C:mitochondrion"/>
    <property type="evidence" value="ECO:0007669"/>
    <property type="project" value="TreeGrafter"/>
</dbReference>
<dbReference type="GO" id="GO:0003676">
    <property type="term" value="F:nucleic acid binding"/>
    <property type="evidence" value="ECO:0007669"/>
    <property type="project" value="InterPro"/>
</dbReference>
<feature type="compositionally biased region" description="Low complexity" evidence="8">
    <location>
        <begin position="496"/>
        <end position="512"/>
    </location>
</feature>
<feature type="domain" description="Aminoacyl-transfer RNA synthetases class-II family profile" evidence="9">
    <location>
        <begin position="184"/>
        <end position="567"/>
    </location>
</feature>
<dbReference type="SUPFAM" id="SSF50249">
    <property type="entry name" value="Nucleic acid-binding proteins"/>
    <property type="match status" value="1"/>
</dbReference>
<dbReference type="InterPro" id="IPR006195">
    <property type="entry name" value="aa-tRNA-synth_II"/>
</dbReference>
<comment type="similarity">
    <text evidence="1">Belongs to the class-II aminoacyl-tRNA synthetase family.</text>
</comment>
<evidence type="ECO:0000256" key="5">
    <source>
        <dbReference type="ARBA" id="ARBA00022840"/>
    </source>
</evidence>
<feature type="compositionally biased region" description="Polar residues" evidence="8">
    <location>
        <begin position="234"/>
        <end position="244"/>
    </location>
</feature>
<evidence type="ECO:0000256" key="7">
    <source>
        <dbReference type="ARBA" id="ARBA00023146"/>
    </source>
</evidence>
<organism evidence="11">
    <name type="scientific">Dissoconium aciculare CBS 342.82</name>
    <dbReference type="NCBI Taxonomy" id="1314786"/>
    <lineage>
        <taxon>Eukaryota</taxon>
        <taxon>Fungi</taxon>
        <taxon>Dikarya</taxon>
        <taxon>Ascomycota</taxon>
        <taxon>Pezizomycotina</taxon>
        <taxon>Dothideomycetes</taxon>
        <taxon>Dothideomycetidae</taxon>
        <taxon>Mycosphaerellales</taxon>
        <taxon>Dissoconiaceae</taxon>
        <taxon>Dissoconium</taxon>
    </lineage>
</organism>
<keyword evidence="3" id="KW-0436">Ligase</keyword>
<dbReference type="GO" id="GO:0006421">
    <property type="term" value="P:asparaginyl-tRNA aminoacylation"/>
    <property type="evidence" value="ECO:0007669"/>
    <property type="project" value="InterPro"/>
</dbReference>
<dbReference type="InterPro" id="IPR002312">
    <property type="entry name" value="Asp/Asn-tRNA-synth_IIb"/>
</dbReference>
<dbReference type="CDD" id="cd04318">
    <property type="entry name" value="EcAsnRS_like_N"/>
    <property type="match status" value="1"/>
</dbReference>
<evidence type="ECO:0000256" key="8">
    <source>
        <dbReference type="SAM" id="MobiDB-lite"/>
    </source>
</evidence>
<evidence type="ECO:0000313" key="10">
    <source>
        <dbReference type="Proteomes" id="UP000504637"/>
    </source>
</evidence>
<evidence type="ECO:0000313" key="11">
    <source>
        <dbReference type="RefSeq" id="XP_033462040.1"/>
    </source>
</evidence>
<dbReference type="Gene3D" id="3.30.930.10">
    <property type="entry name" value="Bira Bifunctional Protein, Domain 2"/>
    <property type="match status" value="1"/>
</dbReference>
<dbReference type="PRINTS" id="PR01042">
    <property type="entry name" value="TRNASYNTHASP"/>
</dbReference>
<keyword evidence="10" id="KW-1185">Reference proteome</keyword>
<evidence type="ECO:0000256" key="6">
    <source>
        <dbReference type="ARBA" id="ARBA00022917"/>
    </source>
</evidence>
<proteinExistence type="inferred from homology"/>
<dbReference type="RefSeq" id="XP_033462040.1">
    <property type="nucleotide sequence ID" value="XM_033604176.1"/>
</dbReference>
<dbReference type="AlphaFoldDB" id="A0A6J3MBK1"/>
<gene>
    <name evidence="11" type="ORF">K489DRAFT_377537</name>
</gene>
<sequence length="575" mass="63309">MRACRPLSPRLQHINRSLIPCSRFAAQTRFNHADIQPPPPPPHQHEQQQQQQQQQRRLSIAQLLEQNTAQENVELCGWIRSVRKQKRIAFAVVGDGSTTGSVQAVLKQPDQASELSYGTAVKVTGHWQPSHGKGQAYELQVDHLKVLGENNAEANPIQPKYQTPEYLRTIPHLRPRTEHNALVLRLRSQVIASLTRFFHENDFVQAHTPIITSSDCEGAGEVFSVSADGDGSEKGTTTGPSGSASPDAEPPAVERHFFRTPKYLTVSSQLHLEALAQSVGNVWTLSPTFRAERSDTPRHLSEFYMLEVEMGFITDLSPLLSLIESMLRGVATDLQTSRIGRELLAHEQQPQSQSQSDSASSEDLLARWRGLSRPSWPRITYETAIAILRGAASTGAATFSIPPTYDEGLQAEHERYLTQHFNPAGRDPTPVFVTDYPTEQKPFYMLPSSAAEGGGNTDTVANFDLLVPTHLELAGGSLREHRLGFLRAAMAAKGLSSPSSSNPTASSSQQQQQPPPADPPSEHSPLDWYLDLRRFGSAPHGGFGMGFDRLLGYLSGTGSVRDVVSWPRWSGRCDG</sequence>
<dbReference type="Pfam" id="PF00152">
    <property type="entry name" value="tRNA-synt_2"/>
    <property type="match status" value="1"/>
</dbReference>
<feature type="region of interest" description="Disordered" evidence="8">
    <location>
        <begin position="494"/>
        <end position="525"/>
    </location>
</feature>
<evidence type="ECO:0000256" key="1">
    <source>
        <dbReference type="ARBA" id="ARBA00008226"/>
    </source>
</evidence>
<dbReference type="OrthoDB" id="43906at2759"/>
<keyword evidence="4" id="KW-0547">Nucleotide-binding</keyword>
<dbReference type="InterPro" id="IPR004365">
    <property type="entry name" value="NA-bd_OB_tRNA"/>
</dbReference>
<dbReference type="Pfam" id="PF01336">
    <property type="entry name" value="tRNA_anti-codon"/>
    <property type="match status" value="1"/>
</dbReference>
<dbReference type="PANTHER" id="PTHR22594:SF34">
    <property type="entry name" value="ASPARAGINE--TRNA LIGASE, MITOCHONDRIAL-RELATED"/>
    <property type="match status" value="1"/>
</dbReference>
<dbReference type="PANTHER" id="PTHR22594">
    <property type="entry name" value="ASPARTYL/LYSYL-TRNA SYNTHETASE"/>
    <property type="match status" value="1"/>
</dbReference>
<feature type="region of interest" description="Disordered" evidence="8">
    <location>
        <begin position="32"/>
        <end position="55"/>
    </location>
</feature>
<dbReference type="InterPro" id="IPR004364">
    <property type="entry name" value="Aa-tRNA-synt_II"/>
</dbReference>
<feature type="region of interest" description="Disordered" evidence="8">
    <location>
        <begin position="223"/>
        <end position="251"/>
    </location>
</feature>
<evidence type="ECO:0000259" key="9">
    <source>
        <dbReference type="PROSITE" id="PS50862"/>
    </source>
</evidence>
<dbReference type="PROSITE" id="PS50862">
    <property type="entry name" value="AA_TRNA_LIGASE_II"/>
    <property type="match status" value="1"/>
</dbReference>
<dbReference type="NCBIfam" id="TIGR00457">
    <property type="entry name" value="asnS"/>
    <property type="match status" value="1"/>
</dbReference>
<reference evidence="11" key="3">
    <citation type="submission" date="2025-08" db="UniProtKB">
        <authorList>
            <consortium name="RefSeq"/>
        </authorList>
    </citation>
    <scope>IDENTIFICATION</scope>
    <source>
        <strain evidence="11">CBS 342.82</strain>
    </source>
</reference>
<dbReference type="GeneID" id="54361976"/>
<dbReference type="Gene3D" id="2.40.50.140">
    <property type="entry name" value="Nucleic acid-binding proteins"/>
    <property type="match status" value="1"/>
</dbReference>
<dbReference type="InterPro" id="IPR012340">
    <property type="entry name" value="NA-bd_OB-fold"/>
</dbReference>
<dbReference type="InterPro" id="IPR004522">
    <property type="entry name" value="Asn-tRNA-ligase"/>
</dbReference>
<keyword evidence="7" id="KW-0030">Aminoacyl-tRNA synthetase</keyword>
<reference evidence="11" key="2">
    <citation type="submission" date="2020-04" db="EMBL/GenBank/DDBJ databases">
        <authorList>
            <consortium name="NCBI Genome Project"/>
        </authorList>
    </citation>
    <scope>NUCLEOTIDE SEQUENCE</scope>
    <source>
        <strain evidence="11">CBS 342.82</strain>
    </source>
</reference>
<evidence type="ECO:0000256" key="3">
    <source>
        <dbReference type="ARBA" id="ARBA00022598"/>
    </source>
</evidence>
<evidence type="ECO:0000256" key="4">
    <source>
        <dbReference type="ARBA" id="ARBA00022741"/>
    </source>
</evidence>
<dbReference type="SUPFAM" id="SSF55681">
    <property type="entry name" value="Class II aaRS and biotin synthetases"/>
    <property type="match status" value="1"/>
</dbReference>
<name>A0A6J3MBK1_9PEZI</name>
<dbReference type="GO" id="GO:0005524">
    <property type="term" value="F:ATP binding"/>
    <property type="evidence" value="ECO:0007669"/>
    <property type="project" value="UniProtKB-KW"/>
</dbReference>
<protein>
    <recommendedName>
        <fullName evidence="2">asparagine--tRNA ligase</fullName>
        <ecNumber evidence="2">6.1.1.22</ecNumber>
    </recommendedName>
</protein>
<dbReference type="InterPro" id="IPR045864">
    <property type="entry name" value="aa-tRNA-synth_II/BPL/LPL"/>
</dbReference>
<dbReference type="GO" id="GO:0004816">
    <property type="term" value="F:asparagine-tRNA ligase activity"/>
    <property type="evidence" value="ECO:0007669"/>
    <property type="project" value="UniProtKB-EC"/>
</dbReference>
<dbReference type="Proteomes" id="UP000504637">
    <property type="component" value="Unplaced"/>
</dbReference>